<feature type="transmembrane region" description="Helical" evidence="10">
    <location>
        <begin position="295"/>
        <end position="314"/>
    </location>
</feature>
<dbReference type="GO" id="GO:0042761">
    <property type="term" value="P:very long-chain fatty acid biosynthetic process"/>
    <property type="evidence" value="ECO:0007669"/>
    <property type="project" value="TreeGrafter"/>
</dbReference>
<feature type="transmembrane region" description="Helical" evidence="10">
    <location>
        <begin position="253"/>
        <end position="275"/>
    </location>
</feature>
<evidence type="ECO:0000256" key="8">
    <source>
        <dbReference type="ARBA" id="ARBA00023136"/>
    </source>
</evidence>
<evidence type="ECO:0000256" key="5">
    <source>
        <dbReference type="ARBA" id="ARBA00022832"/>
    </source>
</evidence>
<dbReference type="GO" id="GO:0009922">
    <property type="term" value="F:fatty acid elongase activity"/>
    <property type="evidence" value="ECO:0007669"/>
    <property type="project" value="UniProtKB-EC"/>
</dbReference>
<sequence>MFGSEESINKLLVRNVSTDWSQFAGLPFAFDFEARFAQMFGSEESLNKLLVRNVSTDWSQFAGLPFAFDFEARFARDFHRQWLYHHWWVSIYVCVLYVTLVLVGQHVMSRRPKPLSLRVALFCWNLFLAFFSIVGTIRCLPEFVSVIRTSGLESSYCVSSYYDDVRLTFWYWVFVWSKVVELGDTGFIIARKQTLIPLHWIHHVLTLSYAFFVIGEAPASARWMVNMNFTIHSLMYSYYALKAIRVPVSRTIAMAITTAQILQMVFGLYINFFAFHQKWSGRHCDTSISASASGLILYALFFALFINFFAKTYGNRFTLKSMKRLLSGAAKDVLNKVD</sequence>
<protein>
    <recommendedName>
        <fullName evidence="10">Elongation of very long chain fatty acids protein</fullName>
        <ecNumber evidence="10">2.3.1.199</ecNumber>
    </recommendedName>
    <alternativeName>
        <fullName evidence="10">Very-long-chain 3-oxoacyl-CoA synthase</fullName>
    </alternativeName>
</protein>
<keyword evidence="12" id="KW-1185">Reference proteome</keyword>
<keyword evidence="6 10" id="KW-1133">Transmembrane helix</keyword>
<evidence type="ECO:0000256" key="7">
    <source>
        <dbReference type="ARBA" id="ARBA00023098"/>
    </source>
</evidence>
<dbReference type="GO" id="GO:0034625">
    <property type="term" value="P:fatty acid elongation, monounsaturated fatty acid"/>
    <property type="evidence" value="ECO:0007669"/>
    <property type="project" value="TreeGrafter"/>
</dbReference>
<keyword evidence="4 10" id="KW-0812">Transmembrane</keyword>
<comment type="subcellular location">
    <subcellularLocation>
        <location evidence="1">Membrane</location>
        <topology evidence="1">Multi-pass membrane protein</topology>
    </subcellularLocation>
</comment>
<reference evidence="11" key="1">
    <citation type="submission" date="2020-11" db="EMBL/GenBank/DDBJ databases">
        <authorList>
            <person name="Tran Van P."/>
        </authorList>
    </citation>
    <scope>NUCLEOTIDE SEQUENCE</scope>
</reference>
<evidence type="ECO:0000256" key="3">
    <source>
        <dbReference type="ARBA" id="ARBA00022679"/>
    </source>
</evidence>
<gene>
    <name evidence="11" type="ORF">OSB1V03_LOCUS6069</name>
</gene>
<evidence type="ECO:0000256" key="1">
    <source>
        <dbReference type="ARBA" id="ARBA00004141"/>
    </source>
</evidence>
<evidence type="ECO:0000313" key="12">
    <source>
        <dbReference type="Proteomes" id="UP000759131"/>
    </source>
</evidence>
<feature type="transmembrane region" description="Helical" evidence="10">
    <location>
        <begin position="169"/>
        <end position="190"/>
    </location>
</feature>
<dbReference type="GO" id="GO:0005789">
    <property type="term" value="C:endoplasmic reticulum membrane"/>
    <property type="evidence" value="ECO:0007669"/>
    <property type="project" value="TreeGrafter"/>
</dbReference>
<dbReference type="Pfam" id="PF01151">
    <property type="entry name" value="ELO"/>
    <property type="match status" value="1"/>
</dbReference>
<dbReference type="OrthoDB" id="6495762at2759"/>
<feature type="transmembrane region" description="Helical" evidence="10">
    <location>
        <begin position="115"/>
        <end position="137"/>
    </location>
</feature>
<keyword evidence="7 10" id="KW-0443">Lipid metabolism</keyword>
<keyword evidence="9 10" id="KW-0275">Fatty acid biosynthesis</keyword>
<organism evidence="11">
    <name type="scientific">Medioppia subpectinata</name>
    <dbReference type="NCBI Taxonomy" id="1979941"/>
    <lineage>
        <taxon>Eukaryota</taxon>
        <taxon>Metazoa</taxon>
        <taxon>Ecdysozoa</taxon>
        <taxon>Arthropoda</taxon>
        <taxon>Chelicerata</taxon>
        <taxon>Arachnida</taxon>
        <taxon>Acari</taxon>
        <taxon>Acariformes</taxon>
        <taxon>Sarcoptiformes</taxon>
        <taxon>Oribatida</taxon>
        <taxon>Brachypylina</taxon>
        <taxon>Oppioidea</taxon>
        <taxon>Oppiidae</taxon>
        <taxon>Medioppia</taxon>
    </lineage>
</organism>
<comment type="similarity">
    <text evidence="10">Belongs to the ELO family.</text>
</comment>
<evidence type="ECO:0000256" key="10">
    <source>
        <dbReference type="RuleBase" id="RU361115"/>
    </source>
</evidence>
<keyword evidence="3 10" id="KW-0808">Transferase</keyword>
<feature type="transmembrane region" description="Helical" evidence="10">
    <location>
        <begin position="84"/>
        <end position="103"/>
    </location>
</feature>
<dbReference type="AlphaFoldDB" id="A0A7R9KM01"/>
<dbReference type="Proteomes" id="UP000759131">
    <property type="component" value="Unassembled WGS sequence"/>
</dbReference>
<dbReference type="GO" id="GO:0019367">
    <property type="term" value="P:fatty acid elongation, saturated fatty acid"/>
    <property type="evidence" value="ECO:0007669"/>
    <property type="project" value="TreeGrafter"/>
</dbReference>
<keyword evidence="8 10" id="KW-0472">Membrane</keyword>
<comment type="catalytic activity">
    <reaction evidence="10">
        <text>a very-long-chain acyl-CoA + malonyl-CoA + H(+) = a very-long-chain 3-oxoacyl-CoA + CO2 + CoA</text>
        <dbReference type="Rhea" id="RHEA:32727"/>
        <dbReference type="ChEBI" id="CHEBI:15378"/>
        <dbReference type="ChEBI" id="CHEBI:16526"/>
        <dbReference type="ChEBI" id="CHEBI:57287"/>
        <dbReference type="ChEBI" id="CHEBI:57384"/>
        <dbReference type="ChEBI" id="CHEBI:90725"/>
        <dbReference type="ChEBI" id="CHEBI:90736"/>
        <dbReference type="EC" id="2.3.1.199"/>
    </reaction>
</comment>
<dbReference type="InterPro" id="IPR002076">
    <property type="entry name" value="ELO_fam"/>
</dbReference>
<evidence type="ECO:0000256" key="4">
    <source>
        <dbReference type="ARBA" id="ARBA00022692"/>
    </source>
</evidence>
<dbReference type="PANTHER" id="PTHR11157">
    <property type="entry name" value="FATTY ACID ACYL TRANSFERASE-RELATED"/>
    <property type="match status" value="1"/>
</dbReference>
<dbReference type="EMBL" id="CAJPIZ010003210">
    <property type="protein sequence ID" value="CAG2106066.1"/>
    <property type="molecule type" value="Genomic_DNA"/>
</dbReference>
<dbReference type="GO" id="GO:0030148">
    <property type="term" value="P:sphingolipid biosynthetic process"/>
    <property type="evidence" value="ECO:0007669"/>
    <property type="project" value="TreeGrafter"/>
</dbReference>
<name>A0A7R9KM01_9ACAR</name>
<dbReference type="PANTHER" id="PTHR11157:SF17">
    <property type="entry name" value="ELONGATION OF VERY LONG CHAIN FATTY ACIDS PROTEIN 6"/>
    <property type="match status" value="1"/>
</dbReference>
<dbReference type="EMBL" id="OC857785">
    <property type="protein sequence ID" value="CAD7625636.1"/>
    <property type="molecule type" value="Genomic_DNA"/>
</dbReference>
<evidence type="ECO:0000313" key="11">
    <source>
        <dbReference type="EMBL" id="CAD7625636.1"/>
    </source>
</evidence>
<accession>A0A7R9KM01</accession>
<dbReference type="EC" id="2.3.1.199" evidence="10"/>
<evidence type="ECO:0000256" key="6">
    <source>
        <dbReference type="ARBA" id="ARBA00022989"/>
    </source>
</evidence>
<evidence type="ECO:0000256" key="2">
    <source>
        <dbReference type="ARBA" id="ARBA00022516"/>
    </source>
</evidence>
<proteinExistence type="inferred from homology"/>
<feature type="transmembrane region" description="Helical" evidence="10">
    <location>
        <begin position="197"/>
        <end position="215"/>
    </location>
</feature>
<evidence type="ECO:0000256" key="9">
    <source>
        <dbReference type="ARBA" id="ARBA00023160"/>
    </source>
</evidence>
<keyword evidence="5 10" id="KW-0276">Fatty acid metabolism</keyword>
<dbReference type="GO" id="GO:0034626">
    <property type="term" value="P:fatty acid elongation, polyunsaturated fatty acid"/>
    <property type="evidence" value="ECO:0007669"/>
    <property type="project" value="TreeGrafter"/>
</dbReference>
<keyword evidence="2 10" id="KW-0444">Lipid biosynthesis</keyword>